<proteinExistence type="predicted"/>
<gene>
    <name evidence="2" type="ORF">SCLCIDRAFT_1222751</name>
</gene>
<reference evidence="3" key="2">
    <citation type="submission" date="2015-01" db="EMBL/GenBank/DDBJ databases">
        <title>Evolutionary Origins and Diversification of the Mycorrhizal Mutualists.</title>
        <authorList>
            <consortium name="DOE Joint Genome Institute"/>
            <consortium name="Mycorrhizal Genomics Consortium"/>
            <person name="Kohler A."/>
            <person name="Kuo A."/>
            <person name="Nagy L.G."/>
            <person name="Floudas D."/>
            <person name="Copeland A."/>
            <person name="Barry K.W."/>
            <person name="Cichocki N."/>
            <person name="Veneault-Fourrey C."/>
            <person name="LaButti K."/>
            <person name="Lindquist E.A."/>
            <person name="Lipzen A."/>
            <person name="Lundell T."/>
            <person name="Morin E."/>
            <person name="Murat C."/>
            <person name="Riley R."/>
            <person name="Ohm R."/>
            <person name="Sun H."/>
            <person name="Tunlid A."/>
            <person name="Henrissat B."/>
            <person name="Grigoriev I.V."/>
            <person name="Hibbett D.S."/>
            <person name="Martin F."/>
        </authorList>
    </citation>
    <scope>NUCLEOTIDE SEQUENCE [LARGE SCALE GENOMIC DNA]</scope>
    <source>
        <strain evidence="3">Foug A</strain>
    </source>
</reference>
<dbReference type="InParanoid" id="A0A0C3DBQ1"/>
<evidence type="ECO:0000313" key="3">
    <source>
        <dbReference type="Proteomes" id="UP000053989"/>
    </source>
</evidence>
<feature type="non-terminal residue" evidence="2">
    <location>
        <position position="1"/>
    </location>
</feature>
<name>A0A0C3DBQ1_9AGAM</name>
<accession>A0A0C3DBQ1</accession>
<organism evidence="2 3">
    <name type="scientific">Scleroderma citrinum Foug A</name>
    <dbReference type="NCBI Taxonomy" id="1036808"/>
    <lineage>
        <taxon>Eukaryota</taxon>
        <taxon>Fungi</taxon>
        <taxon>Dikarya</taxon>
        <taxon>Basidiomycota</taxon>
        <taxon>Agaricomycotina</taxon>
        <taxon>Agaricomycetes</taxon>
        <taxon>Agaricomycetidae</taxon>
        <taxon>Boletales</taxon>
        <taxon>Sclerodermatineae</taxon>
        <taxon>Sclerodermataceae</taxon>
        <taxon>Scleroderma</taxon>
    </lineage>
</organism>
<dbReference type="EMBL" id="KN822179">
    <property type="protein sequence ID" value="KIM53531.1"/>
    <property type="molecule type" value="Genomic_DNA"/>
</dbReference>
<evidence type="ECO:0000313" key="2">
    <source>
        <dbReference type="EMBL" id="KIM53531.1"/>
    </source>
</evidence>
<reference evidence="2 3" key="1">
    <citation type="submission" date="2014-04" db="EMBL/GenBank/DDBJ databases">
        <authorList>
            <consortium name="DOE Joint Genome Institute"/>
            <person name="Kuo A."/>
            <person name="Kohler A."/>
            <person name="Nagy L.G."/>
            <person name="Floudas D."/>
            <person name="Copeland A."/>
            <person name="Barry K.W."/>
            <person name="Cichocki N."/>
            <person name="Veneault-Fourrey C."/>
            <person name="LaButti K."/>
            <person name="Lindquist E.A."/>
            <person name="Lipzen A."/>
            <person name="Lundell T."/>
            <person name="Morin E."/>
            <person name="Murat C."/>
            <person name="Sun H."/>
            <person name="Tunlid A."/>
            <person name="Henrissat B."/>
            <person name="Grigoriev I.V."/>
            <person name="Hibbett D.S."/>
            <person name="Martin F."/>
            <person name="Nordberg H.P."/>
            <person name="Cantor M.N."/>
            <person name="Hua S.X."/>
        </authorList>
    </citation>
    <scope>NUCLEOTIDE SEQUENCE [LARGE SCALE GENOMIC DNA]</scope>
    <source>
        <strain evidence="2 3">Foug A</strain>
    </source>
</reference>
<sequence>NEPAVSARSNLHPSRVRERHSSTPCSVPTPFVCCMASLILERSRSSRPCCHPRTPRRACSHQSNIVTLPAPSLVWDYWRQLFCEDVSVPE</sequence>
<evidence type="ECO:0000256" key="1">
    <source>
        <dbReference type="SAM" id="MobiDB-lite"/>
    </source>
</evidence>
<dbReference type="Proteomes" id="UP000053989">
    <property type="component" value="Unassembled WGS sequence"/>
</dbReference>
<protein>
    <submittedName>
        <fullName evidence="2">Uncharacterized protein</fullName>
    </submittedName>
</protein>
<dbReference type="AlphaFoldDB" id="A0A0C3DBQ1"/>
<keyword evidence="3" id="KW-1185">Reference proteome</keyword>
<dbReference type="HOGENOM" id="CLU_2446798_0_0_1"/>
<feature type="region of interest" description="Disordered" evidence="1">
    <location>
        <begin position="1"/>
        <end position="25"/>
    </location>
</feature>